<feature type="region of interest" description="Disordered" evidence="5">
    <location>
        <begin position="969"/>
        <end position="1003"/>
    </location>
</feature>
<reference evidence="8" key="1">
    <citation type="journal article" date="2020" name="Stud. Mycol.">
        <title>101 Dothideomycetes genomes: a test case for predicting lifestyles and emergence of pathogens.</title>
        <authorList>
            <person name="Haridas S."/>
            <person name="Albert R."/>
            <person name="Binder M."/>
            <person name="Bloem J."/>
            <person name="Labutti K."/>
            <person name="Salamov A."/>
            <person name="Andreopoulos B."/>
            <person name="Baker S."/>
            <person name="Barry K."/>
            <person name="Bills G."/>
            <person name="Bluhm B."/>
            <person name="Cannon C."/>
            <person name="Castanera R."/>
            <person name="Culley D."/>
            <person name="Daum C."/>
            <person name="Ezra D."/>
            <person name="Gonzalez J."/>
            <person name="Henrissat B."/>
            <person name="Kuo A."/>
            <person name="Liang C."/>
            <person name="Lipzen A."/>
            <person name="Lutzoni F."/>
            <person name="Magnuson J."/>
            <person name="Mondo S."/>
            <person name="Nolan M."/>
            <person name="Ohm R."/>
            <person name="Pangilinan J."/>
            <person name="Park H.-J."/>
            <person name="Ramirez L."/>
            <person name="Alfaro M."/>
            <person name="Sun H."/>
            <person name="Tritt A."/>
            <person name="Yoshinaga Y."/>
            <person name="Zwiers L.-H."/>
            <person name="Turgeon B."/>
            <person name="Goodwin S."/>
            <person name="Spatafora J."/>
            <person name="Crous P."/>
            <person name="Grigoriev I."/>
        </authorList>
    </citation>
    <scope>NUCLEOTIDE SEQUENCE</scope>
    <source>
        <strain evidence="8">CBS 121739</strain>
    </source>
</reference>
<comment type="subcellular location">
    <subcellularLocation>
        <location evidence="1">Nucleus</location>
    </subcellularLocation>
</comment>
<evidence type="ECO:0000256" key="4">
    <source>
        <dbReference type="SAM" id="Coils"/>
    </source>
</evidence>
<feature type="coiled-coil region" evidence="4">
    <location>
        <begin position="564"/>
        <end position="693"/>
    </location>
</feature>
<evidence type="ECO:0000313" key="9">
    <source>
        <dbReference type="Proteomes" id="UP000799437"/>
    </source>
</evidence>
<dbReference type="InterPro" id="IPR012929">
    <property type="entry name" value="Nucleoprot-TPR/MLP1-2_dom"/>
</dbReference>
<evidence type="ECO:0000259" key="6">
    <source>
        <dbReference type="Pfam" id="PF07926"/>
    </source>
</evidence>
<evidence type="ECO:0000256" key="2">
    <source>
        <dbReference type="ARBA" id="ARBA00023054"/>
    </source>
</evidence>
<feature type="compositionally biased region" description="Acidic residues" evidence="5">
    <location>
        <begin position="990"/>
        <end position="999"/>
    </location>
</feature>
<feature type="compositionally biased region" description="Polar residues" evidence="5">
    <location>
        <begin position="1215"/>
        <end position="1228"/>
    </location>
</feature>
<feature type="region of interest" description="Disordered" evidence="5">
    <location>
        <begin position="699"/>
        <end position="720"/>
    </location>
</feature>
<organism evidence="8 9">
    <name type="scientific">Pseudovirgaria hyperparasitica</name>
    <dbReference type="NCBI Taxonomy" id="470096"/>
    <lineage>
        <taxon>Eukaryota</taxon>
        <taxon>Fungi</taxon>
        <taxon>Dikarya</taxon>
        <taxon>Ascomycota</taxon>
        <taxon>Pezizomycotina</taxon>
        <taxon>Dothideomycetes</taxon>
        <taxon>Dothideomycetes incertae sedis</taxon>
        <taxon>Acrospermales</taxon>
        <taxon>Acrospermaceae</taxon>
        <taxon>Pseudovirgaria</taxon>
    </lineage>
</organism>
<dbReference type="GO" id="GO:0006406">
    <property type="term" value="P:mRNA export from nucleus"/>
    <property type="evidence" value="ECO:0007669"/>
    <property type="project" value="TreeGrafter"/>
</dbReference>
<feature type="region of interest" description="Disordered" evidence="5">
    <location>
        <begin position="1215"/>
        <end position="1259"/>
    </location>
</feature>
<dbReference type="Pfam" id="PF07926">
    <property type="entry name" value="TPR_MLP1_2"/>
    <property type="match status" value="1"/>
</dbReference>
<feature type="compositionally biased region" description="Low complexity" evidence="5">
    <location>
        <begin position="1486"/>
        <end position="1495"/>
    </location>
</feature>
<evidence type="ECO:0000259" key="7">
    <source>
        <dbReference type="Pfam" id="PF25785"/>
    </source>
</evidence>
<dbReference type="Pfam" id="PF25785">
    <property type="entry name" value="TPR"/>
    <property type="match status" value="1"/>
</dbReference>
<evidence type="ECO:0000256" key="3">
    <source>
        <dbReference type="ARBA" id="ARBA00023242"/>
    </source>
</evidence>
<sequence>MRVLLVELQARESGLDSLNGEQRQIFQRIANGELDEAELSELSPVNQLISQRLVIFRTVSELQERNTELLEATRNFAQRMEGEEAKAKAEQQEKELKELEQLRDRCASYEDEVKSLKTRSQSYIKERDMYRRMLTHRGQLPPADDLASQFGQSVDGRASQVGGEATHEPLQSKDIADYAKIIKDMQAHLDAMKNEADTDHAILKQQRDQLAKERGTLQSENAKFSSQLSLEHQRYELLNSTLSSMKAENAELRQRTDTLREAAAKQDLRTQQVAEDLIEAKTLADSTRNEVNNLKQLNEMLKRSENRLTEDNKTLLEERGRLNKLVSDLQTLQNERELSESENRRRLQTKSDALESELSTIKRKLDEEVEESKKAALRREYEQENSRAQIDDLQKSRQNIKEDLVAAQTSRDLLQARVEELKIELKNAEARADALQPRPSTRPDIASAEDDMNALSREQELAVEVADLKRDLELTKAEVESANVHVENYKNIAQDAEEQLASITAMSDQYSEETDALIKEKDAKISDLGKRVDEITSELASTSTELTDLQAIQAEADSKFNDQKSALEADISRLKDECERWQETANFHQEDKKTQAEIAQHAQQSYENELVKHAEATTALQKIRGEYNELRTEVASIKAEAETAKTALAQNEKTWSETKDRYEREVTNLKMRREEIDNQNKLLHQQLDNVSSQITALKQSRTNGATDNEASVASPGPGGDSVQEVIRYLRREKEIVDVQYEMSIQEQKRLRQQLEYTQTQLEQTREKLSHERQSQLDKEQNALSHTQLIDTINELNVFRESSTTLRHEARQAQKQLADKVAEVENLVSRIQPLEARVQELENELENKNDNIGLLEKLRDELQQRNQNILSKYNRIDPAEHDSLKEQVATLQTELEQAVAEKQPLQERLDGHVEEMRLALEQQLTTFNERRTKLVEQSKAHDAKRLQRITALQTEKNEVASQLEATKLELESTKTARDDALAAAEQRDTEMGEGAESGEVDETKAALEAQVAEAEARATAAETKAAEELSKSNALDASIESLRARVYELEQQINTLQHQLESSKAELTTLQECHSEGQIPDTSTELEGLQAELASIKQENEALRASVITNGGPATDEAENDERLSAEQITEQVNTIKAELEAKHADRMATLEETFKKRSENMKNQLNTKLREKNEALAQMKTEHEEAVNRLKSEHSEELSRISSEHADEVARLNSEFTNRSQVSSTVEESQPKAAPTVKAEESGSKPAPTPAMNGGANSTMSRDEVLKSLTDPEVKDLVAKNATINGIIKRNIQTKLALEKDTFTKSLNAEHEKALEAVKSEAATTIAKGDAKVKNAEMMLQKRYQIKRTRLHLQLHRAWHSLDQECSVFNQAAKRVQTRPDRTRGLPTQHQERSERRHQPSSRRYQVKGNRKAFLKILMQDEATSAEAPLVPVVASACLEEVLVVLLNKQLKSPARFRSREVAFLVEEAAFLADVDAAPEEEEELQQTSPQIQQQAATNQARP</sequence>
<keyword evidence="2 4" id="KW-0175">Coiled coil</keyword>
<dbReference type="GeneID" id="54480248"/>
<name>A0A6A6VZX9_9PEZI</name>
<dbReference type="PANTHER" id="PTHR18898">
    <property type="entry name" value="NUCLEOPROTEIN TPR-RELATED"/>
    <property type="match status" value="1"/>
</dbReference>
<feature type="compositionally biased region" description="Basic and acidic residues" evidence="5">
    <location>
        <begin position="969"/>
        <end position="989"/>
    </location>
</feature>
<dbReference type="RefSeq" id="XP_033597328.1">
    <property type="nucleotide sequence ID" value="XM_033739194.1"/>
</dbReference>
<evidence type="ECO:0000256" key="1">
    <source>
        <dbReference type="ARBA" id="ARBA00004123"/>
    </source>
</evidence>
<accession>A0A6A6VZX9</accession>
<dbReference type="GO" id="GO:0006606">
    <property type="term" value="P:protein import into nucleus"/>
    <property type="evidence" value="ECO:0007669"/>
    <property type="project" value="InterPro"/>
</dbReference>
<dbReference type="PANTHER" id="PTHR18898:SF2">
    <property type="entry name" value="NUCLEOPROTEIN TPR"/>
    <property type="match status" value="1"/>
</dbReference>
<feature type="domain" description="Nucleoprotein TPR/MLP1-2" evidence="6">
    <location>
        <begin position="562"/>
        <end position="690"/>
    </location>
</feature>
<feature type="compositionally biased region" description="Basic and acidic residues" evidence="5">
    <location>
        <begin position="334"/>
        <end position="345"/>
    </location>
</feature>
<feature type="region of interest" description="Disordered" evidence="5">
    <location>
        <begin position="1376"/>
        <end position="1404"/>
    </location>
</feature>
<keyword evidence="3" id="KW-0539">Nucleus</keyword>
<gene>
    <name evidence="8" type="ORF">EJ05DRAFT_136859</name>
</gene>
<evidence type="ECO:0000313" key="8">
    <source>
        <dbReference type="EMBL" id="KAF2754877.1"/>
    </source>
</evidence>
<feature type="coiled-coil region" evidence="4">
    <location>
        <begin position="77"/>
        <end position="126"/>
    </location>
</feature>
<proteinExistence type="predicted"/>
<dbReference type="Proteomes" id="UP000799437">
    <property type="component" value="Unassembled WGS sequence"/>
</dbReference>
<feature type="region of interest" description="Disordered" evidence="5">
    <location>
        <begin position="333"/>
        <end position="352"/>
    </location>
</feature>
<feature type="coiled-coil region" evidence="4">
    <location>
        <begin position="744"/>
        <end position="771"/>
    </location>
</feature>
<dbReference type="OrthoDB" id="343070at2759"/>
<evidence type="ECO:0000256" key="5">
    <source>
        <dbReference type="SAM" id="MobiDB-lite"/>
    </source>
</evidence>
<feature type="domain" description="NUA/TPR/MLP1-2-like" evidence="7">
    <location>
        <begin position="2"/>
        <end position="85"/>
    </location>
</feature>
<dbReference type="GO" id="GO:0005643">
    <property type="term" value="C:nuclear pore"/>
    <property type="evidence" value="ECO:0007669"/>
    <property type="project" value="TreeGrafter"/>
</dbReference>
<feature type="compositionally biased region" description="Basic and acidic residues" evidence="5">
    <location>
        <begin position="1378"/>
        <end position="1398"/>
    </location>
</feature>
<protein>
    <submittedName>
        <fullName evidence="8">Uncharacterized protein</fullName>
    </submittedName>
</protein>
<feature type="compositionally biased region" description="Polar residues" evidence="5">
    <location>
        <begin position="699"/>
        <end position="711"/>
    </location>
</feature>
<keyword evidence="9" id="KW-1185">Reference proteome</keyword>
<feature type="coiled-coil region" evidence="4">
    <location>
        <begin position="806"/>
        <end position="907"/>
    </location>
</feature>
<feature type="region of interest" description="Disordered" evidence="5">
    <location>
        <begin position="1477"/>
        <end position="1503"/>
    </location>
</feature>
<dbReference type="InterPro" id="IPR057974">
    <property type="entry name" value="NUA/TPR/MLP1-2-like_dom"/>
</dbReference>
<dbReference type="EMBL" id="ML996579">
    <property type="protein sequence ID" value="KAF2754877.1"/>
    <property type="molecule type" value="Genomic_DNA"/>
</dbReference>
<dbReference type="GO" id="GO:0017056">
    <property type="term" value="F:structural constituent of nuclear pore"/>
    <property type="evidence" value="ECO:0007669"/>
    <property type="project" value="TreeGrafter"/>
</dbReference>